<comment type="caution">
    <text evidence="2">The sequence shown here is derived from an EMBL/GenBank/DDBJ whole genome shotgun (WGS) entry which is preliminary data.</text>
</comment>
<sequence length="349" mass="39656">MASFQSHRKGFLWDLRIGTAQEASIQLEDGLAPITRGLKSKIKYNRNNIARIQLDLKAEADRRPGPWQRFRAQPCIFLAQSLYAWRRYIPAAPLKDPISVVCISDTHNNKVHVPDGDVLIHAGDLTQSGSFKELQQALDWLRSQPHSTKIVIAGNHDLLLDTQYHNIPDQAVSGRAQLDWGDLIYLENEKREILCGNGRRSNVYGSPYSPRHGNWAFQYPRNKDIWIDSIPEGIDILITHSPPSAHLDLLKFGCAHLLNSLWRVQPRLHVFGHIHEGAGIEWIYFDRLQLAYERTVAAGGGMINLMRMAWEFAIAWFSPITEAKCLLVNPSIVGGLRDNERREPVKVII</sequence>
<dbReference type="Pfam" id="PF00149">
    <property type="entry name" value="Metallophos"/>
    <property type="match status" value="1"/>
</dbReference>
<dbReference type="Gene3D" id="3.60.21.10">
    <property type="match status" value="1"/>
</dbReference>
<dbReference type="GO" id="GO:0016787">
    <property type="term" value="F:hydrolase activity"/>
    <property type="evidence" value="ECO:0007669"/>
    <property type="project" value="InterPro"/>
</dbReference>
<evidence type="ECO:0000259" key="1">
    <source>
        <dbReference type="Pfam" id="PF00149"/>
    </source>
</evidence>
<reference evidence="3" key="1">
    <citation type="journal article" date="2017" name="Nat. Microbiol.">
        <title>Global analysis of biosynthetic gene clusters reveals vast potential of secondary metabolite production in Penicillium species.</title>
        <authorList>
            <person name="Nielsen J.C."/>
            <person name="Grijseels S."/>
            <person name="Prigent S."/>
            <person name="Ji B."/>
            <person name="Dainat J."/>
            <person name="Nielsen K.F."/>
            <person name="Frisvad J.C."/>
            <person name="Workman M."/>
            <person name="Nielsen J."/>
        </authorList>
    </citation>
    <scope>NUCLEOTIDE SEQUENCE [LARGE SCALE GENOMIC DNA]</scope>
    <source>
        <strain evidence="3">IBT 24891</strain>
    </source>
</reference>
<keyword evidence="3" id="KW-1185">Reference proteome</keyword>
<dbReference type="AlphaFoldDB" id="A0A1V6TKG1"/>
<evidence type="ECO:0000313" key="3">
    <source>
        <dbReference type="Proteomes" id="UP000191285"/>
    </source>
</evidence>
<protein>
    <recommendedName>
        <fullName evidence="1">Calcineurin-like phosphoesterase domain-containing protein</fullName>
    </recommendedName>
</protein>
<dbReference type="EMBL" id="MLKD01000005">
    <property type="protein sequence ID" value="OQE26761.1"/>
    <property type="molecule type" value="Genomic_DNA"/>
</dbReference>
<dbReference type="PANTHER" id="PTHR12905">
    <property type="entry name" value="METALLOPHOSPHOESTERASE"/>
    <property type="match status" value="1"/>
</dbReference>
<name>A0A1V6TKG1_9EURO</name>
<dbReference type="InterPro" id="IPR051693">
    <property type="entry name" value="UPF0046_metallophosphoest"/>
</dbReference>
<dbReference type="PANTHER" id="PTHR12905:SF18">
    <property type="entry name" value="ESTER HYDROLASE, PUTATIVE (AFU_ORTHOLOGUE AFUA_4G03130)-RELATED"/>
    <property type="match status" value="1"/>
</dbReference>
<dbReference type="OrthoDB" id="630188at2759"/>
<dbReference type="Proteomes" id="UP000191285">
    <property type="component" value="Unassembled WGS sequence"/>
</dbReference>
<organism evidence="2 3">
    <name type="scientific">Penicillium steckii</name>
    <dbReference type="NCBI Taxonomy" id="303698"/>
    <lineage>
        <taxon>Eukaryota</taxon>
        <taxon>Fungi</taxon>
        <taxon>Dikarya</taxon>
        <taxon>Ascomycota</taxon>
        <taxon>Pezizomycotina</taxon>
        <taxon>Eurotiomycetes</taxon>
        <taxon>Eurotiomycetidae</taxon>
        <taxon>Eurotiales</taxon>
        <taxon>Aspergillaceae</taxon>
        <taxon>Penicillium</taxon>
    </lineage>
</organism>
<accession>A0A1V6TKG1</accession>
<proteinExistence type="predicted"/>
<dbReference type="InterPro" id="IPR004843">
    <property type="entry name" value="Calcineurin-like_PHP"/>
</dbReference>
<dbReference type="CDD" id="cd07379">
    <property type="entry name" value="MPP_239FB"/>
    <property type="match status" value="1"/>
</dbReference>
<dbReference type="InterPro" id="IPR029052">
    <property type="entry name" value="Metallo-depent_PP-like"/>
</dbReference>
<feature type="domain" description="Calcineurin-like phosphoesterase" evidence="1">
    <location>
        <begin position="112"/>
        <end position="276"/>
    </location>
</feature>
<dbReference type="SUPFAM" id="SSF56300">
    <property type="entry name" value="Metallo-dependent phosphatases"/>
    <property type="match status" value="1"/>
</dbReference>
<gene>
    <name evidence="2" type="ORF">PENSTE_c005G01656</name>
</gene>
<evidence type="ECO:0000313" key="2">
    <source>
        <dbReference type="EMBL" id="OQE26761.1"/>
    </source>
</evidence>